<organism evidence="3 4">
    <name type="scientific">Rhodotorula taiwanensis</name>
    <dbReference type="NCBI Taxonomy" id="741276"/>
    <lineage>
        <taxon>Eukaryota</taxon>
        <taxon>Fungi</taxon>
        <taxon>Dikarya</taxon>
        <taxon>Basidiomycota</taxon>
        <taxon>Pucciniomycotina</taxon>
        <taxon>Microbotryomycetes</taxon>
        <taxon>Sporidiobolales</taxon>
        <taxon>Sporidiobolaceae</taxon>
        <taxon>Rhodotorula</taxon>
    </lineage>
</organism>
<proteinExistence type="predicted"/>
<evidence type="ECO:0000313" key="3">
    <source>
        <dbReference type="EMBL" id="POY74540.1"/>
    </source>
</evidence>
<evidence type="ECO:0000256" key="2">
    <source>
        <dbReference type="SAM" id="Phobius"/>
    </source>
</evidence>
<dbReference type="Pfam" id="PF10300">
    <property type="entry name" value="Iml2-TPR_39"/>
    <property type="match status" value="1"/>
</dbReference>
<dbReference type="PANTHER" id="PTHR31859">
    <property type="entry name" value="TETRATRICOPEPTIDE REPEAT PROTEIN 39 FAMILY MEMBER"/>
    <property type="match status" value="1"/>
</dbReference>
<comment type="caution">
    <text evidence="3">The sequence shown here is derived from an EMBL/GenBank/DDBJ whole genome shotgun (WGS) entry which is preliminary data.</text>
</comment>
<protein>
    <recommendedName>
        <fullName evidence="5">Mitochondrial outer membrane protein IML2</fullName>
    </recommendedName>
</protein>
<feature type="region of interest" description="Disordered" evidence="1">
    <location>
        <begin position="201"/>
        <end position="250"/>
    </location>
</feature>
<evidence type="ECO:0008006" key="5">
    <source>
        <dbReference type="Google" id="ProtNLM"/>
    </source>
</evidence>
<evidence type="ECO:0000256" key="1">
    <source>
        <dbReference type="SAM" id="MobiDB-lite"/>
    </source>
</evidence>
<keyword evidence="2" id="KW-0472">Membrane</keyword>
<sequence>MSTRDEVLDQIKHASAGFEALLNNDIAGARKILESQPQSASHLVGLGIVAFLVSILSREDAELRTATETLQRAEALASAEAGVKRLKGDTGVYPPGTEYKVLIGDATIGQALVAIMSESYVEFAKAVWKLNKSYKIFMSVHKTVFPDEIGENESLRDVITKLNTFYAAQTSPEATAASASSTGGGFFSGWGRKKNPALNRVRNASSSSELPSTGADADGDADAPGGGGGVAQSAPGSRGPSRHNSATDLTAGVQRMQVGRVNTTAFMETDDDDFPAPLWADDPLTTLIVSGAALGSGMFGLIFSMMPPKMRKMISWFGFTSSSRSSSLKLLKVAASTGNDVHGYFASLTLTTYYGFILLMSGWQASEASCLKTMASVLDRVVARFPQGTLWVLNQAKLARYSRQSEKAVEIIESALEREAKEGTGFREADSLLVFELMWLYLSQARFVEVADAAERMCTLNSWSHATYIAVGAGALVDEINSRRAKGEEPPEDLVTRADALLAKLPTLCTDKKTLGEKPVTETFIVRRLEAQRAKLQRWTRAGRVGKDARLFEVIRITNSLELGLFWATIGGRSPAAGLQAEIDLLSSFSPRPAYAPTSALSTVTTASNEPGANGQSVDDLDTSSEVLIRDLLLGALYTGLGYYESTHYATAVRYLDKVIAASALDVGEEKWVVPCAQWHRAVVELKLGDSEANNPPEGKQASELWRTRFVRAEAWLEGALAIPEFDLKTRVRLQLCASSLPRLSRSDAKRGDPFEED</sequence>
<dbReference type="GO" id="GO:0005829">
    <property type="term" value="C:cytosol"/>
    <property type="evidence" value="ECO:0007669"/>
    <property type="project" value="TreeGrafter"/>
</dbReference>
<gene>
    <name evidence="3" type="ORF">BMF94_2301</name>
</gene>
<feature type="compositionally biased region" description="Polar residues" evidence="1">
    <location>
        <begin position="202"/>
        <end position="211"/>
    </location>
</feature>
<dbReference type="EMBL" id="PJQD01000023">
    <property type="protein sequence ID" value="POY74540.1"/>
    <property type="molecule type" value="Genomic_DNA"/>
</dbReference>
<dbReference type="Proteomes" id="UP000237144">
    <property type="component" value="Unassembled WGS sequence"/>
</dbReference>
<evidence type="ECO:0000313" key="4">
    <source>
        <dbReference type="Proteomes" id="UP000237144"/>
    </source>
</evidence>
<accession>A0A2S5BCN6</accession>
<keyword evidence="2" id="KW-1133">Transmembrane helix</keyword>
<dbReference type="AlphaFoldDB" id="A0A2S5BCN6"/>
<name>A0A2S5BCN6_9BASI</name>
<dbReference type="OrthoDB" id="2154985at2759"/>
<reference evidence="3 4" key="1">
    <citation type="journal article" date="2018" name="Front. Microbiol.">
        <title>Prospects for Fungal Bioremediation of Acidic Radioactive Waste Sites: Characterization and Genome Sequence of Rhodotorula taiwanensis MD1149.</title>
        <authorList>
            <person name="Tkavc R."/>
            <person name="Matrosova V.Y."/>
            <person name="Grichenko O.E."/>
            <person name="Gostincar C."/>
            <person name="Volpe R.P."/>
            <person name="Klimenkova P."/>
            <person name="Gaidamakova E.K."/>
            <person name="Zhou C.E."/>
            <person name="Stewart B.J."/>
            <person name="Lyman M.G."/>
            <person name="Malfatti S.A."/>
            <person name="Rubinfeld B."/>
            <person name="Courtot M."/>
            <person name="Singh J."/>
            <person name="Dalgard C.L."/>
            <person name="Hamilton T."/>
            <person name="Frey K.G."/>
            <person name="Gunde-Cimerman N."/>
            <person name="Dugan L."/>
            <person name="Daly M.J."/>
        </authorList>
    </citation>
    <scope>NUCLEOTIDE SEQUENCE [LARGE SCALE GENOMIC DNA]</scope>
    <source>
        <strain evidence="3 4">MD1149</strain>
    </source>
</reference>
<dbReference type="GO" id="GO:0005741">
    <property type="term" value="C:mitochondrial outer membrane"/>
    <property type="evidence" value="ECO:0007669"/>
    <property type="project" value="TreeGrafter"/>
</dbReference>
<dbReference type="PANTHER" id="PTHR31859:SF1">
    <property type="entry name" value="TETRATRICOPEPTIDE REPEAT PROTEIN 39C"/>
    <property type="match status" value="1"/>
</dbReference>
<keyword evidence="4" id="KW-1185">Reference proteome</keyword>
<dbReference type="GO" id="GO:0005634">
    <property type="term" value="C:nucleus"/>
    <property type="evidence" value="ECO:0007669"/>
    <property type="project" value="TreeGrafter"/>
</dbReference>
<keyword evidence="2" id="KW-0812">Transmembrane</keyword>
<feature type="transmembrane region" description="Helical" evidence="2">
    <location>
        <begin position="284"/>
        <end position="303"/>
    </location>
</feature>
<dbReference type="InterPro" id="IPR019412">
    <property type="entry name" value="IML2/TPR_39"/>
</dbReference>